<evidence type="ECO:0000256" key="7">
    <source>
        <dbReference type="ARBA" id="ARBA00022833"/>
    </source>
</evidence>
<dbReference type="FunFam" id="3.40.630.10:FF:000001">
    <property type="entry name" value="Carboxypeptidase B"/>
    <property type="match status" value="1"/>
</dbReference>
<keyword evidence="8" id="KW-0482">Metalloprotease</keyword>
<evidence type="ECO:0000259" key="10">
    <source>
        <dbReference type="PROSITE" id="PS52035"/>
    </source>
</evidence>
<dbReference type="PANTHER" id="PTHR11705">
    <property type="entry name" value="PROTEASE FAMILY M14 CARBOXYPEPTIDASE A,B"/>
    <property type="match status" value="1"/>
</dbReference>
<comment type="similarity">
    <text evidence="2 9">Belongs to the peptidase M14 family.</text>
</comment>
<dbReference type="Pfam" id="PF00246">
    <property type="entry name" value="Peptidase_M14"/>
    <property type="match status" value="1"/>
</dbReference>
<dbReference type="PRINTS" id="PR00765">
    <property type="entry name" value="CRBOXYPTASEA"/>
</dbReference>
<dbReference type="SMART" id="SM00631">
    <property type="entry name" value="Zn_pept"/>
    <property type="match status" value="1"/>
</dbReference>
<feature type="active site" description="Proton donor/acceptor" evidence="9">
    <location>
        <position position="278"/>
    </location>
</feature>
<keyword evidence="7" id="KW-0862">Zinc</keyword>
<dbReference type="PROSITE" id="PS52035">
    <property type="entry name" value="PEPTIDASE_M14"/>
    <property type="match status" value="1"/>
</dbReference>
<dbReference type="WBParaSite" id="PSU_v2.g18843.t1">
    <property type="protein sequence ID" value="PSU_v2.g18843.t1"/>
    <property type="gene ID" value="PSU_v2.g18843"/>
</dbReference>
<sequence length="324" mass="36260">MEVSSYRSSDAIDPDNFDFYNYHPFAEIMGYIQAVAQKYPSFVSISSLGKSFENRDTQFLKIGYPSSTAKNALFIDAGMHAREWIAPTTALYAINQWVTNSSYTDLLKAIDIYVAPCINPDGYEYSRTKDRHWRKTRSGPRQGCYGVDPNRNFSFKWMVSGSSTNPCSETYAGPTPFSEIETKNLKNFLVPHNDTIKAYLTLHSYGENILYPWAYAVEEYPPDVNDLIALGHEMYSAIKAVHGTKYTVGDSGDTLTPAPGASDDYSKSIGIKYVYDIELRPGDGDNDNDDGYGFDLPPKFIKPTAEEMFPAFMAAANRVQNGPL</sequence>
<evidence type="ECO:0000256" key="1">
    <source>
        <dbReference type="ARBA" id="ARBA00001947"/>
    </source>
</evidence>
<evidence type="ECO:0000256" key="8">
    <source>
        <dbReference type="ARBA" id="ARBA00023049"/>
    </source>
</evidence>
<comment type="cofactor">
    <cofactor evidence="1">
        <name>Zn(2+)</name>
        <dbReference type="ChEBI" id="CHEBI:29105"/>
    </cofactor>
</comment>
<evidence type="ECO:0000256" key="6">
    <source>
        <dbReference type="ARBA" id="ARBA00022801"/>
    </source>
</evidence>
<feature type="domain" description="Peptidase M14" evidence="10">
    <location>
        <begin position="21"/>
        <end position="319"/>
    </location>
</feature>
<evidence type="ECO:0000313" key="11">
    <source>
        <dbReference type="Proteomes" id="UP000887577"/>
    </source>
</evidence>
<keyword evidence="5" id="KW-0479">Metal-binding</keyword>
<keyword evidence="11" id="KW-1185">Reference proteome</keyword>
<evidence type="ECO:0000256" key="9">
    <source>
        <dbReference type="PROSITE-ProRule" id="PRU01379"/>
    </source>
</evidence>
<evidence type="ECO:0000256" key="5">
    <source>
        <dbReference type="ARBA" id="ARBA00022723"/>
    </source>
</evidence>
<organism evidence="11 12">
    <name type="scientific">Panagrolaimus superbus</name>
    <dbReference type="NCBI Taxonomy" id="310955"/>
    <lineage>
        <taxon>Eukaryota</taxon>
        <taxon>Metazoa</taxon>
        <taxon>Ecdysozoa</taxon>
        <taxon>Nematoda</taxon>
        <taxon>Chromadorea</taxon>
        <taxon>Rhabditida</taxon>
        <taxon>Tylenchina</taxon>
        <taxon>Panagrolaimomorpha</taxon>
        <taxon>Panagrolaimoidea</taxon>
        <taxon>Panagrolaimidae</taxon>
        <taxon>Panagrolaimus</taxon>
    </lineage>
</organism>
<keyword evidence="4" id="KW-0645">Protease</keyword>
<dbReference type="PANTHER" id="PTHR11705:SF91">
    <property type="entry name" value="FI01817P-RELATED"/>
    <property type="match status" value="1"/>
</dbReference>
<accession>A0A914YHP7</accession>
<reference evidence="12" key="1">
    <citation type="submission" date="2022-11" db="UniProtKB">
        <authorList>
            <consortium name="WormBaseParasite"/>
        </authorList>
    </citation>
    <scope>IDENTIFICATION</scope>
</reference>
<dbReference type="GO" id="GO:0005615">
    <property type="term" value="C:extracellular space"/>
    <property type="evidence" value="ECO:0007669"/>
    <property type="project" value="TreeGrafter"/>
</dbReference>
<dbReference type="SUPFAM" id="SSF53187">
    <property type="entry name" value="Zn-dependent exopeptidases"/>
    <property type="match status" value="1"/>
</dbReference>
<dbReference type="Proteomes" id="UP000887577">
    <property type="component" value="Unplaced"/>
</dbReference>
<dbReference type="Gene3D" id="3.40.630.10">
    <property type="entry name" value="Zn peptidases"/>
    <property type="match status" value="1"/>
</dbReference>
<dbReference type="AlphaFoldDB" id="A0A914YHP7"/>
<evidence type="ECO:0000256" key="4">
    <source>
        <dbReference type="ARBA" id="ARBA00022670"/>
    </source>
</evidence>
<keyword evidence="3" id="KW-0121">Carboxypeptidase</keyword>
<dbReference type="CDD" id="cd03860">
    <property type="entry name" value="M14_CP_A-B_like"/>
    <property type="match status" value="1"/>
</dbReference>
<keyword evidence="6" id="KW-0378">Hydrolase</keyword>
<dbReference type="GO" id="GO:0008270">
    <property type="term" value="F:zinc ion binding"/>
    <property type="evidence" value="ECO:0007669"/>
    <property type="project" value="InterPro"/>
</dbReference>
<protein>
    <submittedName>
        <fullName evidence="12">Peptidase M14 carboxypeptidase A domain-containing protein</fullName>
    </submittedName>
</protein>
<evidence type="ECO:0000256" key="2">
    <source>
        <dbReference type="ARBA" id="ARBA00005988"/>
    </source>
</evidence>
<dbReference type="InterPro" id="IPR000834">
    <property type="entry name" value="Peptidase_M14"/>
</dbReference>
<dbReference type="GO" id="GO:0006508">
    <property type="term" value="P:proteolysis"/>
    <property type="evidence" value="ECO:0007669"/>
    <property type="project" value="UniProtKB-KW"/>
</dbReference>
<name>A0A914YHP7_9BILA</name>
<evidence type="ECO:0000256" key="3">
    <source>
        <dbReference type="ARBA" id="ARBA00022645"/>
    </source>
</evidence>
<dbReference type="GO" id="GO:0004181">
    <property type="term" value="F:metallocarboxypeptidase activity"/>
    <property type="evidence" value="ECO:0007669"/>
    <property type="project" value="InterPro"/>
</dbReference>
<evidence type="ECO:0000313" key="12">
    <source>
        <dbReference type="WBParaSite" id="PSU_v2.g18843.t1"/>
    </source>
</evidence>
<proteinExistence type="inferred from homology"/>